<accession>A0A9K3CRY3</accession>
<evidence type="ECO:0000256" key="1">
    <source>
        <dbReference type="SAM" id="MobiDB-lite"/>
    </source>
</evidence>
<evidence type="ECO:0000313" key="2">
    <source>
        <dbReference type="EMBL" id="GIQ82158.1"/>
    </source>
</evidence>
<evidence type="ECO:0000313" key="3">
    <source>
        <dbReference type="Proteomes" id="UP000265618"/>
    </source>
</evidence>
<organism evidence="2 3">
    <name type="scientific">Kipferlia bialata</name>
    <dbReference type="NCBI Taxonomy" id="797122"/>
    <lineage>
        <taxon>Eukaryota</taxon>
        <taxon>Metamonada</taxon>
        <taxon>Carpediemonas-like organisms</taxon>
        <taxon>Kipferlia</taxon>
    </lineage>
</organism>
<reference evidence="2 3" key="1">
    <citation type="journal article" date="2018" name="PLoS ONE">
        <title>The draft genome of Kipferlia bialata reveals reductive genome evolution in fornicate parasites.</title>
        <authorList>
            <person name="Tanifuji G."/>
            <person name="Takabayashi S."/>
            <person name="Kume K."/>
            <person name="Takagi M."/>
            <person name="Nakayama T."/>
            <person name="Kamikawa R."/>
            <person name="Inagaki Y."/>
            <person name="Hashimoto T."/>
        </authorList>
    </citation>
    <scope>NUCLEOTIDE SEQUENCE [LARGE SCALE GENOMIC DNA]</scope>
    <source>
        <strain evidence="2">NY0173</strain>
    </source>
</reference>
<comment type="caution">
    <text evidence="2">The sequence shown here is derived from an EMBL/GenBank/DDBJ whole genome shotgun (WGS) entry which is preliminary data.</text>
</comment>
<feature type="compositionally biased region" description="Acidic residues" evidence="1">
    <location>
        <begin position="200"/>
        <end position="225"/>
    </location>
</feature>
<dbReference type="Proteomes" id="UP000265618">
    <property type="component" value="Unassembled WGS sequence"/>
</dbReference>
<protein>
    <submittedName>
        <fullName evidence="2">Uncharacterized protein</fullName>
    </submittedName>
</protein>
<proteinExistence type="predicted"/>
<gene>
    <name evidence="2" type="ORF">KIPB_003244</name>
</gene>
<feature type="region of interest" description="Disordered" evidence="1">
    <location>
        <begin position="191"/>
        <end position="236"/>
    </location>
</feature>
<dbReference type="AlphaFoldDB" id="A0A9K3CRY3"/>
<feature type="non-terminal residue" evidence="2">
    <location>
        <position position="1"/>
    </location>
</feature>
<keyword evidence="3" id="KW-1185">Reference proteome</keyword>
<sequence>VLAQLQSMREDEDTPTSLMPQMLYDTAYQLGRLAASTLGSIPLYGSKLDVRAAQLQGEAYHAMGKCCFHSGTDFSEGEDSDLHQAIAAHMIQAVEHLKRVPNPSHTTMLLKIEAQTHIGMAYIAMDEIEGAKLWLDAVREGADQYATQLNEAKPRLIFGRKRQRQECEEAQDMLSSLEQSLDMLADMTVSNSSALRECGEEGEAETEEQEEGEAEAEAEEEEEEAPAGPDAKRSQN</sequence>
<dbReference type="EMBL" id="BDIP01000607">
    <property type="protein sequence ID" value="GIQ82158.1"/>
    <property type="molecule type" value="Genomic_DNA"/>
</dbReference>
<name>A0A9K3CRY3_9EUKA</name>